<sequence length="744" mass="81161">MDAASMASVASKEETKDKDREKDTAARESKEKEKDRESEMEAALYSNCLLLGLDASILGPGGPGSRAGLFRHSNPRVGEALLHFLLCALRGPTLSAKDFAGVWPIFDAAQSRDFRKASQLLLFSTERMYGIRYVSLFVSLILPSEFLKVVQGLINELEVQGALPRSSSRVSSLATCCGQRFVELLWQLSAHALREVHRRNFPGDVAANPLPASLTEVVTQNSHAAALLAVTKARIALERRRFLESAATAVRRQALWTSLAHDMTAEFRALCAEEAYLHQELEKLQEMQSTKGRPEKPIKNGSAPHSADQKPLTVARASQLWESLLNHAARHETLASGPIEDLIAHREHRYRIDGAALRLAIERSSNILSSAEDLSCKQKNEEDNALQQNGFWHGTSLDSRDAVNNPFDAPGSDDSRVKTDDRAGKASSTVLDVAEVLRRWTHALQRIHKQALRLVRSNEGSGPELVKDALKAGEDGHAHALQTTLAEHKQHLANMQVLISQLKESMPGMEASIAALRQQVNSTDVISASLSSNNPLSGLTKPSEIGTISRESAADNMLEESISPRLSQLDLAPPGPAMKLPQVSVSSPVSARRSNRTQKKVSSISSQPFSGFDDDELVIGASSLGLPQNEDGQDRLHALASLRQAIREAALLKPTLTPEAISERLSTGTEHYFTPVNGNIRDDVVISDLPGWKTASTDATAINELEEQQRPGSPPLLVELSGNYDDLLAPMLDFDAALWEASHT</sequence>
<organism evidence="1 2">
    <name type="scientific">Diphasiastrum complanatum</name>
    <name type="common">Issler's clubmoss</name>
    <name type="synonym">Lycopodium complanatum</name>
    <dbReference type="NCBI Taxonomy" id="34168"/>
    <lineage>
        <taxon>Eukaryota</taxon>
        <taxon>Viridiplantae</taxon>
        <taxon>Streptophyta</taxon>
        <taxon>Embryophyta</taxon>
        <taxon>Tracheophyta</taxon>
        <taxon>Lycopodiopsida</taxon>
        <taxon>Lycopodiales</taxon>
        <taxon>Lycopodiaceae</taxon>
        <taxon>Lycopodioideae</taxon>
        <taxon>Diphasiastrum</taxon>
    </lineage>
</organism>
<proteinExistence type="predicted"/>
<dbReference type="Proteomes" id="UP001162992">
    <property type="component" value="Chromosome 6"/>
</dbReference>
<protein>
    <submittedName>
        <fullName evidence="1">Uncharacterized protein</fullName>
    </submittedName>
</protein>
<dbReference type="EMBL" id="CM055097">
    <property type="protein sequence ID" value="KAJ7551701.1"/>
    <property type="molecule type" value="Genomic_DNA"/>
</dbReference>
<reference evidence="2" key="1">
    <citation type="journal article" date="2024" name="Proc. Natl. Acad. Sci. U.S.A.">
        <title>Extraordinary preservation of gene collinearity over three hundred million years revealed in homosporous lycophytes.</title>
        <authorList>
            <person name="Li C."/>
            <person name="Wickell D."/>
            <person name="Kuo L.Y."/>
            <person name="Chen X."/>
            <person name="Nie B."/>
            <person name="Liao X."/>
            <person name="Peng D."/>
            <person name="Ji J."/>
            <person name="Jenkins J."/>
            <person name="Williams M."/>
            <person name="Shu S."/>
            <person name="Plott C."/>
            <person name="Barry K."/>
            <person name="Rajasekar S."/>
            <person name="Grimwood J."/>
            <person name="Han X."/>
            <person name="Sun S."/>
            <person name="Hou Z."/>
            <person name="He W."/>
            <person name="Dai G."/>
            <person name="Sun C."/>
            <person name="Schmutz J."/>
            <person name="Leebens-Mack J.H."/>
            <person name="Li F.W."/>
            <person name="Wang L."/>
        </authorList>
    </citation>
    <scope>NUCLEOTIDE SEQUENCE [LARGE SCALE GENOMIC DNA]</scope>
    <source>
        <strain evidence="2">cv. PW_Plant_1</strain>
    </source>
</reference>
<gene>
    <name evidence="1" type="ORF">O6H91_06G025300</name>
</gene>
<evidence type="ECO:0000313" key="2">
    <source>
        <dbReference type="Proteomes" id="UP001162992"/>
    </source>
</evidence>
<keyword evidence="2" id="KW-1185">Reference proteome</keyword>
<comment type="caution">
    <text evidence="1">The sequence shown here is derived from an EMBL/GenBank/DDBJ whole genome shotgun (WGS) entry which is preliminary data.</text>
</comment>
<accession>A0ACC2DBN3</accession>
<evidence type="ECO:0000313" key="1">
    <source>
        <dbReference type="EMBL" id="KAJ7551701.1"/>
    </source>
</evidence>
<name>A0ACC2DBN3_DIPCM</name>